<keyword evidence="6 10" id="KW-0662">Pyridine nucleotide biosynthesis</keyword>
<feature type="domain" description="Nicotinate/nicotinamide phosphoribosyltransferase" evidence="11">
    <location>
        <begin position="185"/>
        <end position="430"/>
    </location>
</feature>
<evidence type="ECO:0000313" key="14">
    <source>
        <dbReference type="EMBL" id="CAE0408022.1"/>
    </source>
</evidence>
<dbReference type="GO" id="GO:0004516">
    <property type="term" value="F:nicotinate phosphoribosyltransferase activity"/>
    <property type="evidence" value="ECO:0007669"/>
    <property type="project" value="UniProtKB-UniRule"/>
</dbReference>
<comment type="similarity">
    <text evidence="2 10">Belongs to the NAPRTase family.</text>
</comment>
<dbReference type="UniPathway" id="UPA00253">
    <property type="reaction ID" value="UER00457"/>
</dbReference>
<dbReference type="GO" id="GO:0016740">
    <property type="term" value="F:transferase activity"/>
    <property type="evidence" value="ECO:0007669"/>
    <property type="project" value="UniProtKB-KW"/>
</dbReference>
<evidence type="ECO:0000256" key="3">
    <source>
        <dbReference type="ARBA" id="ARBA00013236"/>
    </source>
</evidence>
<dbReference type="InterPro" id="IPR013785">
    <property type="entry name" value="Aldolase_TIM"/>
</dbReference>
<dbReference type="GO" id="GO:0005829">
    <property type="term" value="C:cytosol"/>
    <property type="evidence" value="ECO:0007669"/>
    <property type="project" value="TreeGrafter"/>
</dbReference>
<dbReference type="Pfam" id="PF17767">
    <property type="entry name" value="NAPRTase_N"/>
    <property type="match status" value="1"/>
</dbReference>
<dbReference type="NCBIfam" id="TIGR01513">
    <property type="entry name" value="NAPRTase_put"/>
    <property type="match status" value="1"/>
</dbReference>
<dbReference type="InterPro" id="IPR007229">
    <property type="entry name" value="Nic_PRibTrfase-Fam"/>
</dbReference>
<feature type="domain" description="Nicotinate phosphoribosyltransferase N-terminal" evidence="12">
    <location>
        <begin position="21"/>
        <end position="149"/>
    </location>
</feature>
<dbReference type="InterPro" id="IPR041619">
    <property type="entry name" value="NAPRTase_C"/>
</dbReference>
<evidence type="ECO:0000256" key="8">
    <source>
        <dbReference type="ARBA" id="ARBA00023426"/>
    </source>
</evidence>
<comment type="function">
    <text evidence="8">Catalyzes the first step in the biosynthesis of NAD from nicotinic acid, the ATP-dependent synthesis of beta-nicotinate D-ribonucleotide from nicotinate and 5-phospho-D-ribose 1-phosphate. Helps prevent cellular oxidative stress via its role in NAD biosynthesis.</text>
</comment>
<accession>A0A7S3P6C8</accession>
<dbReference type="InterPro" id="IPR006405">
    <property type="entry name" value="Nic_PRibTrfase_pncB"/>
</dbReference>
<comment type="catalytic activity">
    <reaction evidence="9 10">
        <text>5-phospho-alpha-D-ribose 1-diphosphate + nicotinate + ATP + H2O = nicotinate beta-D-ribonucleotide + ADP + phosphate + diphosphate</text>
        <dbReference type="Rhea" id="RHEA:36163"/>
        <dbReference type="ChEBI" id="CHEBI:15377"/>
        <dbReference type="ChEBI" id="CHEBI:30616"/>
        <dbReference type="ChEBI" id="CHEBI:32544"/>
        <dbReference type="ChEBI" id="CHEBI:33019"/>
        <dbReference type="ChEBI" id="CHEBI:43474"/>
        <dbReference type="ChEBI" id="CHEBI:57502"/>
        <dbReference type="ChEBI" id="CHEBI:58017"/>
        <dbReference type="ChEBI" id="CHEBI:456216"/>
        <dbReference type="EC" id="6.3.4.21"/>
    </reaction>
</comment>
<dbReference type="SUPFAM" id="SSF51690">
    <property type="entry name" value="Nicotinate/Quinolinate PRTase C-terminal domain-like"/>
    <property type="match status" value="1"/>
</dbReference>
<dbReference type="PANTHER" id="PTHR11098:SF1">
    <property type="entry name" value="NICOTINATE PHOSPHORIBOSYLTRANSFERASE"/>
    <property type="match status" value="1"/>
</dbReference>
<evidence type="ECO:0000259" key="13">
    <source>
        <dbReference type="Pfam" id="PF17956"/>
    </source>
</evidence>
<evidence type="ECO:0000256" key="10">
    <source>
        <dbReference type="RuleBase" id="RU365100"/>
    </source>
</evidence>
<evidence type="ECO:0000259" key="11">
    <source>
        <dbReference type="Pfam" id="PF04095"/>
    </source>
</evidence>
<keyword evidence="5 10" id="KW-0436">Ligase</keyword>
<evidence type="ECO:0000256" key="6">
    <source>
        <dbReference type="ARBA" id="ARBA00022642"/>
    </source>
</evidence>
<dbReference type="PANTHER" id="PTHR11098">
    <property type="entry name" value="NICOTINATE PHOSPHORIBOSYLTRANSFERASE"/>
    <property type="match status" value="1"/>
</dbReference>
<sequence>MSSNNEAPSIPRPSNPFVTALLTDLYQLTMAYAHWKNNRHREPAAFELFFRKNPFKGEFTVFAGLDECLKHLAHFSFSVEDVDYIKSLPQMKNCNPGFFDWLLLLDASEVSVYAMKDGTVCFPREPLLVVEAPLAVGQLLETTLLTLVNFPSLVATNASRMVRAATDPQRVPPTTLIGRKRTPTCVEFGLRRAQGPDGAMTASKYCQIGGFTGTSNVQAGKLLDIPISGTHAHAFVQAYSSLDEVKTLSVTHKDTKENILLLPLVMQERALLAEEEDMAYATTNDGELAAFIAYAAAFPDGFLCLIDTYDTLHSGLLNFIIVAAVLFEKCGYRPKGIRLDSGDLAYLSTECARVLESFPWAWTLSIVASNDINEEVLYAFNKQEHAINVYGIGTNLVTCQAQPALGCVYKLVELNGKPRIKLSQDIEKVTIPGRKRPYRLYGSDGSAILDVMLAPSETTPSKGKTILCRHPTISGKRVNVTPSKVQTLLYLVFRNGNVLEGVNPSIPEAREAVATQLKAFRSDVLRYTNPTPYKVSVSEKVFQSLHEIWQSESLIPELS</sequence>
<dbReference type="CDD" id="cd01570">
    <property type="entry name" value="NAPRTase_A"/>
    <property type="match status" value="1"/>
</dbReference>
<dbReference type="SUPFAM" id="SSF54675">
    <property type="entry name" value="Nicotinate/Quinolinate PRTase N-terminal domain-like"/>
    <property type="match status" value="1"/>
</dbReference>
<evidence type="ECO:0000256" key="2">
    <source>
        <dbReference type="ARBA" id="ARBA00010897"/>
    </source>
</evidence>
<keyword evidence="7 10" id="KW-0808">Transferase</keyword>
<dbReference type="EC" id="6.3.4.21" evidence="3 10"/>
<dbReference type="Gene3D" id="3.20.140.10">
    <property type="entry name" value="nicotinate phosphoribosyltransferase"/>
    <property type="match status" value="2"/>
</dbReference>
<dbReference type="PIRSF" id="PIRSF000484">
    <property type="entry name" value="NAPRT"/>
    <property type="match status" value="1"/>
</dbReference>
<gene>
    <name evidence="14" type="ORF">ACOF00016_LOCUS5800</name>
</gene>
<evidence type="ECO:0000256" key="7">
    <source>
        <dbReference type="ARBA" id="ARBA00022679"/>
    </source>
</evidence>
<reference evidence="14" key="1">
    <citation type="submission" date="2021-01" db="EMBL/GenBank/DDBJ databases">
        <authorList>
            <person name="Corre E."/>
            <person name="Pelletier E."/>
            <person name="Niang G."/>
            <person name="Scheremetjew M."/>
            <person name="Finn R."/>
            <person name="Kale V."/>
            <person name="Holt S."/>
            <person name="Cochrane G."/>
            <person name="Meng A."/>
            <person name="Brown T."/>
            <person name="Cohen L."/>
        </authorList>
    </citation>
    <scope>NUCLEOTIDE SEQUENCE</scope>
    <source>
        <strain evidence="14">CCMP127</strain>
    </source>
</reference>
<dbReference type="GO" id="GO:0034355">
    <property type="term" value="P:NAD+ biosynthetic process via the salvage pathway"/>
    <property type="evidence" value="ECO:0007669"/>
    <property type="project" value="TreeGrafter"/>
</dbReference>
<evidence type="ECO:0000259" key="12">
    <source>
        <dbReference type="Pfam" id="PF17767"/>
    </source>
</evidence>
<evidence type="ECO:0000256" key="1">
    <source>
        <dbReference type="ARBA" id="ARBA00004952"/>
    </source>
</evidence>
<dbReference type="Pfam" id="PF17956">
    <property type="entry name" value="NAPRTase_C"/>
    <property type="match status" value="1"/>
</dbReference>
<organism evidence="14">
    <name type="scientific">Amphora coffeiformis</name>
    <dbReference type="NCBI Taxonomy" id="265554"/>
    <lineage>
        <taxon>Eukaryota</taxon>
        <taxon>Sar</taxon>
        <taxon>Stramenopiles</taxon>
        <taxon>Ochrophyta</taxon>
        <taxon>Bacillariophyta</taxon>
        <taxon>Bacillariophyceae</taxon>
        <taxon>Bacillariophycidae</taxon>
        <taxon>Thalassiophysales</taxon>
        <taxon>Catenulaceae</taxon>
        <taxon>Amphora</taxon>
    </lineage>
</organism>
<evidence type="ECO:0000256" key="5">
    <source>
        <dbReference type="ARBA" id="ARBA00022598"/>
    </source>
</evidence>
<comment type="PTM">
    <text evidence="10">Transiently phosphorylated on a His residue during the reaction cycle. Phosphorylation strongly increases the affinity for substrates and increases the rate of nicotinate D-ribonucleotide production. Dephosphorylation regenerates the low-affinity form of the enzyme, leading to product release.</text>
</comment>
<dbReference type="EMBL" id="HBIM01006813">
    <property type="protein sequence ID" value="CAE0408022.1"/>
    <property type="molecule type" value="Transcribed_RNA"/>
</dbReference>
<dbReference type="InterPro" id="IPR041525">
    <property type="entry name" value="N/Namide_PRibTrfase"/>
</dbReference>
<dbReference type="InterPro" id="IPR040727">
    <property type="entry name" value="NAPRTase_N"/>
</dbReference>
<name>A0A7S3P6C8_9STRA</name>
<dbReference type="Gene3D" id="3.20.20.70">
    <property type="entry name" value="Aldolase class I"/>
    <property type="match status" value="1"/>
</dbReference>
<protein>
    <recommendedName>
        <fullName evidence="3 10">Nicotinate phosphoribosyltransferase</fullName>
        <ecNumber evidence="3 10">6.3.4.21</ecNumber>
    </recommendedName>
</protein>
<feature type="domain" description="Nicotinate phosphoribosyltransferase C-terminal" evidence="13">
    <location>
        <begin position="434"/>
        <end position="543"/>
    </location>
</feature>
<keyword evidence="4" id="KW-0597">Phosphoprotein</keyword>
<evidence type="ECO:0000256" key="4">
    <source>
        <dbReference type="ARBA" id="ARBA00022553"/>
    </source>
</evidence>
<dbReference type="InterPro" id="IPR036068">
    <property type="entry name" value="Nicotinate_pribotase-like_C"/>
</dbReference>
<dbReference type="Pfam" id="PF04095">
    <property type="entry name" value="NAPRTase"/>
    <property type="match status" value="1"/>
</dbReference>
<evidence type="ECO:0000256" key="9">
    <source>
        <dbReference type="ARBA" id="ARBA00048668"/>
    </source>
</evidence>
<proteinExistence type="inferred from homology"/>
<comment type="pathway">
    <text evidence="1 10">Cofactor biosynthesis; NAD(+) biosynthesis; nicotinate D-ribonucleotide from nicotinate: step 1/1.</text>
</comment>
<dbReference type="AlphaFoldDB" id="A0A7S3P6C8"/>